<organism evidence="1 2">
    <name type="scientific">Allobacillus halotolerans</name>
    <dbReference type="NCBI Taxonomy" id="570278"/>
    <lineage>
        <taxon>Bacteria</taxon>
        <taxon>Bacillati</taxon>
        <taxon>Bacillota</taxon>
        <taxon>Bacilli</taxon>
        <taxon>Bacillales</taxon>
        <taxon>Bacillaceae</taxon>
        <taxon>Allobacillus</taxon>
    </lineage>
</organism>
<keyword evidence="2" id="KW-1185">Reference proteome</keyword>
<dbReference type="EMBL" id="JAHLZF010000003">
    <property type="protein sequence ID" value="MBU6079989.1"/>
    <property type="molecule type" value="Genomic_DNA"/>
</dbReference>
<reference evidence="1 2" key="1">
    <citation type="journal article" date="2011" name="Int. J. Syst. Evol. Microbiol.">
        <title>Allobacillus halotolerans gen. nov., sp. nov. isolated from shrimp paste.</title>
        <authorList>
            <person name="Sheu S.Y."/>
            <person name="Arun A.B."/>
            <person name="Jiang S.R."/>
            <person name="Young C.C."/>
            <person name="Chen W.M."/>
        </authorList>
    </citation>
    <scope>NUCLEOTIDE SEQUENCE [LARGE SCALE GENOMIC DNA]</scope>
    <source>
        <strain evidence="1 2">LMG 24826</strain>
    </source>
</reference>
<proteinExistence type="predicted"/>
<comment type="caution">
    <text evidence="1">The sequence shown here is derived from an EMBL/GenBank/DDBJ whole genome shotgun (WGS) entry which is preliminary data.</text>
</comment>
<evidence type="ECO:0000313" key="2">
    <source>
        <dbReference type="Proteomes" id="UP000812672"/>
    </source>
</evidence>
<evidence type="ECO:0008006" key="3">
    <source>
        <dbReference type="Google" id="ProtNLM"/>
    </source>
</evidence>
<accession>A0ABS6GMW8</accession>
<evidence type="ECO:0000313" key="1">
    <source>
        <dbReference type="EMBL" id="MBU6079989.1"/>
    </source>
</evidence>
<protein>
    <recommendedName>
        <fullName evidence="3">Lipoprotein</fullName>
    </recommendedName>
</protein>
<dbReference type="RefSeq" id="WP_144162830.1">
    <property type="nucleotide sequence ID" value="NZ_CAUPKR010000002.1"/>
</dbReference>
<sequence>MKKKVLVTSFVVVLGVAWFMIEQSKQTTYESVISSELSNDTVVEKVRIEDMLNHKWTESTSDEVIQNIIKKPRSMEMKETNKTPSVEYIITLKTEESSYHILLGKECVDLDDGIYQVKGKNELYDFIKSAEFNWENKQ</sequence>
<dbReference type="Proteomes" id="UP000812672">
    <property type="component" value="Unassembled WGS sequence"/>
</dbReference>
<gene>
    <name evidence="1" type="ORF">KQ486_03060</name>
</gene>
<name>A0ABS6GMW8_9BACI</name>